<keyword evidence="3" id="KW-1185">Reference proteome</keyword>
<keyword evidence="1" id="KW-0812">Transmembrane</keyword>
<dbReference type="AlphaFoldDB" id="A0A6G4X759"/>
<keyword evidence="1" id="KW-0472">Membrane</keyword>
<comment type="caution">
    <text evidence="2">The sequence shown here is derived from an EMBL/GenBank/DDBJ whole genome shotgun (WGS) entry which is preliminary data.</text>
</comment>
<name>A0A6G4X759_9ACTN</name>
<proteinExistence type="predicted"/>
<feature type="transmembrane region" description="Helical" evidence="1">
    <location>
        <begin position="77"/>
        <end position="104"/>
    </location>
</feature>
<dbReference type="EMBL" id="JAAKZZ010000711">
    <property type="protein sequence ID" value="NGO73379.1"/>
    <property type="molecule type" value="Genomic_DNA"/>
</dbReference>
<keyword evidence="1" id="KW-1133">Transmembrane helix</keyword>
<reference evidence="2 3" key="1">
    <citation type="submission" date="2020-02" db="EMBL/GenBank/DDBJ databases">
        <title>Whole-genome analyses of novel actinobacteria.</title>
        <authorList>
            <person name="Sahin N."/>
            <person name="Tatar D."/>
        </authorList>
    </citation>
    <scope>NUCLEOTIDE SEQUENCE [LARGE SCALE GENOMIC DNA]</scope>
    <source>
        <strain evidence="2 3">SB3404</strain>
    </source>
</reference>
<gene>
    <name evidence="2" type="ORF">G5C65_34625</name>
</gene>
<sequence>MNSSHSLRPEDREDFERVLDQALRGVPEEMAERLRADALSAADRLLVRAAAEYRELCRLRSAPRAQPSPPGRLRTSLLPALAVLVPLIAAAAAVIFLVLGYTLVLTGVRHDIGASLVLTGWAGAGLAAVTGAVGLGRLVVTASGRRFPQVRPYPARRSEVARAREAWRTALLERALLPYVRDRVR</sequence>
<evidence type="ECO:0000256" key="1">
    <source>
        <dbReference type="SAM" id="Phobius"/>
    </source>
</evidence>
<feature type="transmembrane region" description="Helical" evidence="1">
    <location>
        <begin position="116"/>
        <end position="140"/>
    </location>
</feature>
<dbReference type="RefSeq" id="WP_165303027.1">
    <property type="nucleotide sequence ID" value="NZ_JAAKZZ010000711.1"/>
</dbReference>
<organism evidence="2 3">
    <name type="scientific">Streptomyces boncukensis</name>
    <dbReference type="NCBI Taxonomy" id="2711219"/>
    <lineage>
        <taxon>Bacteria</taxon>
        <taxon>Bacillati</taxon>
        <taxon>Actinomycetota</taxon>
        <taxon>Actinomycetes</taxon>
        <taxon>Kitasatosporales</taxon>
        <taxon>Streptomycetaceae</taxon>
        <taxon>Streptomyces</taxon>
    </lineage>
</organism>
<evidence type="ECO:0008006" key="4">
    <source>
        <dbReference type="Google" id="ProtNLM"/>
    </source>
</evidence>
<evidence type="ECO:0000313" key="2">
    <source>
        <dbReference type="EMBL" id="NGO73379.1"/>
    </source>
</evidence>
<accession>A0A6G4X759</accession>
<dbReference type="Proteomes" id="UP000477722">
    <property type="component" value="Unassembled WGS sequence"/>
</dbReference>
<protein>
    <recommendedName>
        <fullName evidence="4">Transmembrane protein</fullName>
    </recommendedName>
</protein>
<evidence type="ECO:0000313" key="3">
    <source>
        <dbReference type="Proteomes" id="UP000477722"/>
    </source>
</evidence>